<evidence type="ECO:0000313" key="6">
    <source>
        <dbReference type="Proteomes" id="UP000321570"/>
    </source>
</evidence>
<dbReference type="InterPro" id="IPR044996">
    <property type="entry name" value="COQ10-like"/>
</dbReference>
<dbReference type="GO" id="GO:0005739">
    <property type="term" value="C:mitochondrion"/>
    <property type="evidence" value="ECO:0007669"/>
    <property type="project" value="TreeGrafter"/>
</dbReference>
<dbReference type="SUPFAM" id="SSF55961">
    <property type="entry name" value="Bet v1-like"/>
    <property type="match status" value="1"/>
</dbReference>
<dbReference type="EMBL" id="CABIJS010000033">
    <property type="protein sequence ID" value="VUZ40469.1"/>
    <property type="molecule type" value="Genomic_DNA"/>
</dbReference>
<evidence type="ECO:0000256" key="3">
    <source>
        <dbReference type="ARBA" id="ARBA00024947"/>
    </source>
</evidence>
<dbReference type="PANTHER" id="PTHR12901">
    <property type="entry name" value="SPERM PROTEIN HOMOLOG"/>
    <property type="match status" value="1"/>
</dbReference>
<dbReference type="InterPro" id="IPR023393">
    <property type="entry name" value="START-like_dom_sf"/>
</dbReference>
<dbReference type="PANTHER" id="PTHR12901:SF10">
    <property type="entry name" value="COENZYME Q-BINDING PROTEIN COQ10, MITOCHONDRIAL"/>
    <property type="match status" value="1"/>
</dbReference>
<sequence length="201" mass="23284">MLVPPSFLCSRSLFNLKSLKFIANVRFTHNNPMLYDTRKIYREQRLLGYSSEQMFNIISDVEQYSEFLPWCLDSTIVKTDPVKGKLCRLQIGFYPFKESYDSWVTVARPSKVKSIATNSDLFEFLINEWKIMPGLPDNENTCLVELLVDFKFRSRLHSRISGLFFDQVINTMVGAFMCRATTLHGNGSIPLQAPKILEYSR</sequence>
<dbReference type="GO" id="GO:0048039">
    <property type="term" value="F:ubiquinone binding"/>
    <property type="evidence" value="ECO:0007669"/>
    <property type="project" value="InterPro"/>
</dbReference>
<organism evidence="5 6">
    <name type="scientific">Hymenolepis diminuta</name>
    <name type="common">Rat tapeworm</name>
    <dbReference type="NCBI Taxonomy" id="6216"/>
    <lineage>
        <taxon>Eukaryota</taxon>
        <taxon>Metazoa</taxon>
        <taxon>Spiralia</taxon>
        <taxon>Lophotrochozoa</taxon>
        <taxon>Platyhelminthes</taxon>
        <taxon>Cestoda</taxon>
        <taxon>Eucestoda</taxon>
        <taxon>Cyclophyllidea</taxon>
        <taxon>Hymenolepididae</taxon>
        <taxon>Hymenolepis</taxon>
    </lineage>
</organism>
<dbReference type="Gene3D" id="3.30.530.20">
    <property type="match status" value="1"/>
</dbReference>
<evidence type="ECO:0000256" key="1">
    <source>
        <dbReference type="ARBA" id="ARBA00006885"/>
    </source>
</evidence>
<dbReference type="InterPro" id="IPR005031">
    <property type="entry name" value="COQ10_START"/>
</dbReference>
<comment type="similarity">
    <text evidence="1">Belongs to the COQ10 family.</text>
</comment>
<proteinExistence type="inferred from homology"/>
<name>A0A564Y090_HYMDI</name>
<comment type="subunit">
    <text evidence="2">Interacts with coenzyme Q.</text>
</comment>
<reference evidence="5 6" key="1">
    <citation type="submission" date="2019-07" db="EMBL/GenBank/DDBJ databases">
        <authorList>
            <person name="Jastrzebski P J."/>
            <person name="Paukszto L."/>
            <person name="Jastrzebski P J."/>
        </authorList>
    </citation>
    <scope>NUCLEOTIDE SEQUENCE [LARGE SCALE GENOMIC DNA]</scope>
    <source>
        <strain evidence="5 6">WMS-il1</strain>
    </source>
</reference>
<evidence type="ECO:0000259" key="4">
    <source>
        <dbReference type="Pfam" id="PF03364"/>
    </source>
</evidence>
<dbReference type="AlphaFoldDB" id="A0A564Y090"/>
<comment type="function">
    <text evidence="3">Required for the function of coenzyme Q in the respiratory chain. May serve as a chaperone or may be involved in the transport of Q6 from its site of synthesis to the catalytic sites of the respiratory complexes.</text>
</comment>
<gene>
    <name evidence="5" type="ORF">WMSIL1_LOCUS1383</name>
</gene>
<dbReference type="CDD" id="cd07813">
    <property type="entry name" value="COQ10p_like"/>
    <property type="match status" value="1"/>
</dbReference>
<evidence type="ECO:0000256" key="2">
    <source>
        <dbReference type="ARBA" id="ARBA00011814"/>
    </source>
</evidence>
<dbReference type="Pfam" id="PF03364">
    <property type="entry name" value="Polyketide_cyc"/>
    <property type="match status" value="1"/>
</dbReference>
<dbReference type="GO" id="GO:0045333">
    <property type="term" value="P:cellular respiration"/>
    <property type="evidence" value="ECO:0007669"/>
    <property type="project" value="InterPro"/>
</dbReference>
<protein>
    <recommendedName>
        <fullName evidence="4">Coenzyme Q-binding protein COQ10 START domain-containing protein</fullName>
    </recommendedName>
</protein>
<keyword evidence="6" id="KW-1185">Reference proteome</keyword>
<accession>A0A564Y090</accession>
<dbReference type="Proteomes" id="UP000321570">
    <property type="component" value="Unassembled WGS sequence"/>
</dbReference>
<evidence type="ECO:0000313" key="5">
    <source>
        <dbReference type="EMBL" id="VUZ40469.1"/>
    </source>
</evidence>
<feature type="domain" description="Coenzyme Q-binding protein COQ10 START" evidence="4">
    <location>
        <begin position="48"/>
        <end position="176"/>
    </location>
</feature>